<protein>
    <recommendedName>
        <fullName evidence="3">Small CPxCG-related zinc finger protein</fullName>
    </recommendedName>
</protein>
<reference evidence="1 2" key="1">
    <citation type="submission" date="2021-03" db="EMBL/GenBank/DDBJ databases">
        <title>Haloterrigena longa sp. nov. and Haloterrigena limicola sp. nov., extremely halophilic archaea isolated from a salt lake.</title>
        <authorList>
            <person name="Henglin C."/>
        </authorList>
    </citation>
    <scope>NUCLEOTIDE SEQUENCE [LARGE SCALE GENOMIC DNA]</scope>
    <source>
        <strain evidence="1 2">KZCA68</strain>
    </source>
</reference>
<organism evidence="1 2">
    <name type="scientific">Haloterrigena alkaliphila</name>
    <dbReference type="NCBI Taxonomy" id="2816475"/>
    <lineage>
        <taxon>Archaea</taxon>
        <taxon>Methanobacteriati</taxon>
        <taxon>Methanobacteriota</taxon>
        <taxon>Stenosarchaea group</taxon>
        <taxon>Halobacteria</taxon>
        <taxon>Halobacteriales</taxon>
        <taxon>Natrialbaceae</taxon>
        <taxon>Haloterrigena</taxon>
    </lineage>
</organism>
<dbReference type="GeneID" id="63188162"/>
<dbReference type="Proteomes" id="UP000663203">
    <property type="component" value="Chromosome"/>
</dbReference>
<proteinExistence type="predicted"/>
<accession>A0A8A2VBZ6</accession>
<keyword evidence="2" id="KW-1185">Reference proteome</keyword>
<dbReference type="KEGG" id="hakz:J0X25_12615"/>
<evidence type="ECO:0000313" key="1">
    <source>
        <dbReference type="EMBL" id="QSW98240.1"/>
    </source>
</evidence>
<gene>
    <name evidence="1" type="ORF">J0X25_12615</name>
</gene>
<sequence>MGDDREQQLVTACPECGDDGSVKQTVPWQPNICTSCGSDIPKSDD</sequence>
<evidence type="ECO:0008006" key="3">
    <source>
        <dbReference type="Google" id="ProtNLM"/>
    </source>
</evidence>
<evidence type="ECO:0000313" key="2">
    <source>
        <dbReference type="Proteomes" id="UP000663203"/>
    </source>
</evidence>
<dbReference type="RefSeq" id="WP_207287850.1">
    <property type="nucleotide sequence ID" value="NZ_CP071462.1"/>
</dbReference>
<dbReference type="EMBL" id="CP071462">
    <property type="protein sequence ID" value="QSW98240.1"/>
    <property type="molecule type" value="Genomic_DNA"/>
</dbReference>
<dbReference type="AlphaFoldDB" id="A0A8A2VBZ6"/>
<name>A0A8A2VBZ6_9EURY</name>